<evidence type="ECO:0000259" key="9">
    <source>
        <dbReference type="PROSITE" id="PS51832"/>
    </source>
</evidence>
<evidence type="ECO:0000256" key="5">
    <source>
        <dbReference type="ARBA" id="ARBA00023136"/>
    </source>
</evidence>
<dbReference type="GO" id="GO:0007165">
    <property type="term" value="P:signal transduction"/>
    <property type="evidence" value="ECO:0007669"/>
    <property type="project" value="InterPro"/>
</dbReference>
<dbReference type="AlphaFoldDB" id="A0A7W0C9C2"/>
<keyword evidence="5 6" id="KW-0472">Membrane</keyword>
<dbReference type="InterPro" id="IPR029151">
    <property type="entry name" value="Sensor-like_sf"/>
</dbReference>
<name>A0A7W0C9C2_9BACT</name>
<keyword evidence="2" id="KW-1003">Cell membrane</keyword>
<evidence type="ECO:0000259" key="8">
    <source>
        <dbReference type="PROSITE" id="PS51831"/>
    </source>
</evidence>
<protein>
    <submittedName>
        <fullName evidence="10">Putative nucleotidyltransferase with HDIG domain</fullName>
    </submittedName>
</protein>
<dbReference type="InterPro" id="IPR006675">
    <property type="entry name" value="HDIG_dom"/>
</dbReference>
<dbReference type="SMART" id="SM00304">
    <property type="entry name" value="HAMP"/>
    <property type="match status" value="1"/>
</dbReference>
<evidence type="ECO:0000313" key="10">
    <source>
        <dbReference type="EMBL" id="MBA2881543.1"/>
    </source>
</evidence>
<dbReference type="Proteomes" id="UP000525298">
    <property type="component" value="Unassembled WGS sequence"/>
</dbReference>
<dbReference type="InterPro" id="IPR037522">
    <property type="entry name" value="HD_GYP_dom"/>
</dbReference>
<sequence>MTWFWNRPWGIGLKMTLVTLILIAATTFGSAVVVTSIMNDFLLDSLIKRGSSVALSAATPAGFSILSENQLALDNLVSKITESQSDVAYMSIVDHNGVILAHNRLSAVGEAFADIKGPMVRRTDNFQTKKIKRDGVACYEFKTPIRFAENRVGDVIIGLKADVLASARQAARRKIGLIAILTLGFGVAGTLVLSSFFTAPVKRLAAGVSRVKSGKRGVEIKVTSRDELGELTRNFNEMSKMLQAQQQSLESYAQNLEESYTSMVRILAAALDARDQYTLGHSARVAWLSLQMGKKLGLDREALKELEMACFLHDIGKIKIPDRILAKTEPLTKEEYAIIQQHPVHGADILRLSASLHKYLPAVLQHHEWYNGNGYPYGLKGEQIHLHARIVAIADCFDAMTTSRPYRTGRSRKDAAREIKNYRGIQFCPHLADIFLEALNEFDEVGEIPFAGEAI</sequence>
<dbReference type="PROSITE" id="PS51831">
    <property type="entry name" value="HD"/>
    <property type="match status" value="1"/>
</dbReference>
<evidence type="ECO:0000256" key="3">
    <source>
        <dbReference type="ARBA" id="ARBA00022692"/>
    </source>
</evidence>
<organism evidence="10 11">
    <name type="scientific">Desulfosalsimonas propionicica</name>
    <dbReference type="NCBI Taxonomy" id="332175"/>
    <lineage>
        <taxon>Bacteria</taxon>
        <taxon>Pseudomonadati</taxon>
        <taxon>Thermodesulfobacteriota</taxon>
        <taxon>Desulfobacteria</taxon>
        <taxon>Desulfobacterales</taxon>
        <taxon>Desulfosalsimonadaceae</taxon>
        <taxon>Desulfosalsimonas</taxon>
    </lineage>
</organism>
<dbReference type="CDD" id="cd00077">
    <property type="entry name" value="HDc"/>
    <property type="match status" value="1"/>
</dbReference>
<dbReference type="PANTHER" id="PTHR43155">
    <property type="entry name" value="CYCLIC DI-GMP PHOSPHODIESTERASE PA4108-RELATED"/>
    <property type="match status" value="1"/>
</dbReference>
<feature type="domain" description="HD" evidence="8">
    <location>
        <begin position="278"/>
        <end position="400"/>
    </location>
</feature>
<keyword evidence="11" id="KW-1185">Reference proteome</keyword>
<dbReference type="NCBIfam" id="TIGR00277">
    <property type="entry name" value="HDIG"/>
    <property type="match status" value="1"/>
</dbReference>
<comment type="caution">
    <text evidence="10">The sequence shown here is derived from an EMBL/GenBank/DDBJ whole genome shotgun (WGS) entry which is preliminary data.</text>
</comment>
<evidence type="ECO:0000256" key="6">
    <source>
        <dbReference type="SAM" id="Phobius"/>
    </source>
</evidence>
<dbReference type="SUPFAM" id="SSF109604">
    <property type="entry name" value="HD-domain/PDEase-like"/>
    <property type="match status" value="1"/>
</dbReference>
<dbReference type="InterPro" id="IPR033463">
    <property type="entry name" value="sCache_3"/>
</dbReference>
<keyword evidence="3 6" id="KW-0812">Transmembrane</keyword>
<dbReference type="SUPFAM" id="SSF103190">
    <property type="entry name" value="Sensory domain-like"/>
    <property type="match status" value="1"/>
</dbReference>
<dbReference type="GO" id="GO:0016740">
    <property type="term" value="F:transferase activity"/>
    <property type="evidence" value="ECO:0007669"/>
    <property type="project" value="UniProtKB-KW"/>
</dbReference>
<feature type="domain" description="HD-GYP" evidence="9">
    <location>
        <begin position="256"/>
        <end position="451"/>
    </location>
</feature>
<dbReference type="InterPro" id="IPR006674">
    <property type="entry name" value="HD_domain"/>
</dbReference>
<dbReference type="Gene3D" id="1.10.3210.10">
    <property type="entry name" value="Hypothetical protein af1432"/>
    <property type="match status" value="1"/>
</dbReference>
<dbReference type="SUPFAM" id="SSF158472">
    <property type="entry name" value="HAMP domain-like"/>
    <property type="match status" value="1"/>
</dbReference>
<dbReference type="EMBL" id="JACDUS010000004">
    <property type="protein sequence ID" value="MBA2881543.1"/>
    <property type="molecule type" value="Genomic_DNA"/>
</dbReference>
<dbReference type="InterPro" id="IPR003607">
    <property type="entry name" value="HD/PDEase_dom"/>
</dbReference>
<accession>A0A7W0C9C2</accession>
<proteinExistence type="predicted"/>
<feature type="domain" description="HAMP" evidence="7">
    <location>
        <begin position="195"/>
        <end position="247"/>
    </location>
</feature>
<keyword evidence="4 6" id="KW-1133">Transmembrane helix</keyword>
<dbReference type="Gene3D" id="6.10.340.10">
    <property type="match status" value="1"/>
</dbReference>
<dbReference type="GO" id="GO:0005886">
    <property type="term" value="C:plasma membrane"/>
    <property type="evidence" value="ECO:0007669"/>
    <property type="project" value="UniProtKB-SubCell"/>
</dbReference>
<dbReference type="InterPro" id="IPR003660">
    <property type="entry name" value="HAMP_dom"/>
</dbReference>
<reference evidence="10 11" key="1">
    <citation type="submission" date="2020-07" db="EMBL/GenBank/DDBJ databases">
        <title>Genomic Encyclopedia of Type Strains, Phase IV (KMG-IV): sequencing the most valuable type-strain genomes for metagenomic binning, comparative biology and taxonomic classification.</title>
        <authorList>
            <person name="Goeker M."/>
        </authorList>
    </citation>
    <scope>NUCLEOTIDE SEQUENCE [LARGE SCALE GENOMIC DNA]</scope>
    <source>
        <strain evidence="10 11">DSM 17721</strain>
    </source>
</reference>
<comment type="subcellular location">
    <subcellularLocation>
        <location evidence="1">Cell membrane</location>
        <topology evidence="1">Multi-pass membrane protein</topology>
    </subcellularLocation>
</comment>
<feature type="transmembrane region" description="Helical" evidence="6">
    <location>
        <begin position="20"/>
        <end position="42"/>
    </location>
</feature>
<dbReference type="PROSITE" id="PS50885">
    <property type="entry name" value="HAMP"/>
    <property type="match status" value="1"/>
</dbReference>
<dbReference type="RefSeq" id="WP_181551193.1">
    <property type="nucleotide sequence ID" value="NZ_JACDUS010000004.1"/>
</dbReference>
<dbReference type="Pfam" id="PF00672">
    <property type="entry name" value="HAMP"/>
    <property type="match status" value="1"/>
</dbReference>
<keyword evidence="10" id="KW-0808">Transferase</keyword>
<dbReference type="CDD" id="cd06225">
    <property type="entry name" value="HAMP"/>
    <property type="match status" value="1"/>
</dbReference>
<dbReference type="Pfam" id="PF17203">
    <property type="entry name" value="sCache_3_2"/>
    <property type="match status" value="1"/>
</dbReference>
<evidence type="ECO:0000256" key="4">
    <source>
        <dbReference type="ARBA" id="ARBA00022989"/>
    </source>
</evidence>
<feature type="transmembrane region" description="Helical" evidence="6">
    <location>
        <begin position="175"/>
        <end position="197"/>
    </location>
</feature>
<dbReference type="PROSITE" id="PS51832">
    <property type="entry name" value="HD_GYP"/>
    <property type="match status" value="1"/>
</dbReference>
<evidence type="ECO:0000256" key="1">
    <source>
        <dbReference type="ARBA" id="ARBA00004651"/>
    </source>
</evidence>
<gene>
    <name evidence="10" type="ORF">HNR65_001870</name>
</gene>
<evidence type="ECO:0000259" key="7">
    <source>
        <dbReference type="PROSITE" id="PS50885"/>
    </source>
</evidence>
<dbReference type="SMART" id="SM00471">
    <property type="entry name" value="HDc"/>
    <property type="match status" value="1"/>
</dbReference>
<evidence type="ECO:0000313" key="11">
    <source>
        <dbReference type="Proteomes" id="UP000525298"/>
    </source>
</evidence>
<dbReference type="Pfam" id="PF13487">
    <property type="entry name" value="HD_5"/>
    <property type="match status" value="1"/>
</dbReference>
<evidence type="ECO:0000256" key="2">
    <source>
        <dbReference type="ARBA" id="ARBA00022475"/>
    </source>
</evidence>